<protein>
    <submittedName>
        <fullName evidence="2">Uncharacterized protein</fullName>
    </submittedName>
</protein>
<evidence type="ECO:0000256" key="1">
    <source>
        <dbReference type="SAM" id="SignalP"/>
    </source>
</evidence>
<feature type="chain" id="PRO_5035819554" evidence="1">
    <location>
        <begin position="21"/>
        <end position="99"/>
    </location>
</feature>
<dbReference type="Proteomes" id="UP000807504">
    <property type="component" value="Unassembled WGS sequence"/>
</dbReference>
<dbReference type="EMBL" id="JABXBU010001863">
    <property type="protein sequence ID" value="KAF8782875.1"/>
    <property type="molecule type" value="Genomic_DNA"/>
</dbReference>
<gene>
    <name evidence="2" type="ORF">HNY73_013109</name>
</gene>
<reference evidence="2" key="2">
    <citation type="submission" date="2020-06" db="EMBL/GenBank/DDBJ databases">
        <authorList>
            <person name="Sheffer M."/>
        </authorList>
    </citation>
    <scope>NUCLEOTIDE SEQUENCE</scope>
</reference>
<proteinExistence type="predicted"/>
<organism evidence="2 3">
    <name type="scientific">Argiope bruennichi</name>
    <name type="common">Wasp spider</name>
    <name type="synonym">Aranea bruennichi</name>
    <dbReference type="NCBI Taxonomy" id="94029"/>
    <lineage>
        <taxon>Eukaryota</taxon>
        <taxon>Metazoa</taxon>
        <taxon>Ecdysozoa</taxon>
        <taxon>Arthropoda</taxon>
        <taxon>Chelicerata</taxon>
        <taxon>Arachnida</taxon>
        <taxon>Araneae</taxon>
        <taxon>Araneomorphae</taxon>
        <taxon>Entelegynae</taxon>
        <taxon>Araneoidea</taxon>
        <taxon>Araneidae</taxon>
        <taxon>Argiope</taxon>
    </lineage>
</organism>
<dbReference type="AlphaFoldDB" id="A0A8T0EWZ6"/>
<evidence type="ECO:0000313" key="2">
    <source>
        <dbReference type="EMBL" id="KAF8782875.1"/>
    </source>
</evidence>
<keyword evidence="3" id="KW-1185">Reference proteome</keyword>
<reference evidence="2" key="1">
    <citation type="journal article" date="2020" name="bioRxiv">
        <title>Chromosome-level reference genome of the European wasp spider Argiope bruennichi: a resource for studies on range expansion and evolutionary adaptation.</title>
        <authorList>
            <person name="Sheffer M.M."/>
            <person name="Hoppe A."/>
            <person name="Krehenwinkel H."/>
            <person name="Uhl G."/>
            <person name="Kuss A.W."/>
            <person name="Jensen L."/>
            <person name="Jensen C."/>
            <person name="Gillespie R.G."/>
            <person name="Hoff K.J."/>
            <person name="Prost S."/>
        </authorList>
    </citation>
    <scope>NUCLEOTIDE SEQUENCE</scope>
</reference>
<keyword evidence="1" id="KW-0732">Signal</keyword>
<comment type="caution">
    <text evidence="2">The sequence shown here is derived from an EMBL/GenBank/DDBJ whole genome shotgun (WGS) entry which is preliminary data.</text>
</comment>
<name>A0A8T0EWZ6_ARGBR</name>
<evidence type="ECO:0000313" key="3">
    <source>
        <dbReference type="Proteomes" id="UP000807504"/>
    </source>
</evidence>
<feature type="signal peptide" evidence="1">
    <location>
        <begin position="1"/>
        <end position="20"/>
    </location>
</feature>
<sequence length="99" mass="11030">MSKLLFSTLLLLFVAGSVLCCETQCDNISCDDIYCPSFLTPLVIGCNCCPTCVNVIKPGHYCFNPPFPMPIAPPPFPEKCYDGYYCDKWTQTCQRSKVA</sequence>
<accession>A0A8T0EWZ6</accession>